<evidence type="ECO:0000256" key="2">
    <source>
        <dbReference type="ARBA" id="ARBA00010781"/>
    </source>
</evidence>
<dbReference type="InterPro" id="IPR009438">
    <property type="entry name" value="Phytosulfokine"/>
</dbReference>
<evidence type="ECO:0000256" key="8">
    <source>
        <dbReference type="ARBA" id="ARBA00023030"/>
    </source>
</evidence>
<comment type="caution">
    <text evidence="10">The sequence shown here is derived from an EMBL/GenBank/DDBJ whole genome shotgun (WGS) entry which is preliminary data.</text>
</comment>
<evidence type="ECO:0000313" key="11">
    <source>
        <dbReference type="Proteomes" id="UP001396334"/>
    </source>
</evidence>
<reference evidence="10 11" key="1">
    <citation type="journal article" date="2024" name="G3 (Bethesda)">
        <title>Genome assembly of Hibiscus sabdariffa L. provides insights into metabolisms of medicinal natural products.</title>
        <authorList>
            <person name="Kim T."/>
        </authorList>
    </citation>
    <scope>NUCLEOTIDE SEQUENCE [LARGE SCALE GENOMIC DNA]</scope>
    <source>
        <strain evidence="10">TK-2024</strain>
        <tissue evidence="10">Old leaves</tissue>
    </source>
</reference>
<evidence type="ECO:0000256" key="3">
    <source>
        <dbReference type="ARBA" id="ARBA00022473"/>
    </source>
</evidence>
<comment type="PTM">
    <text evidence="9">Sulfation is important for activity and for the binding to a putative membrane receptor.</text>
</comment>
<evidence type="ECO:0000256" key="4">
    <source>
        <dbReference type="ARBA" id="ARBA00022525"/>
    </source>
</evidence>
<dbReference type="Pfam" id="PF06404">
    <property type="entry name" value="PSK"/>
    <property type="match status" value="1"/>
</dbReference>
<dbReference type="EMBL" id="JBBPBN010000003">
    <property type="protein sequence ID" value="KAK9043129.1"/>
    <property type="molecule type" value="Genomic_DNA"/>
</dbReference>
<evidence type="ECO:0000256" key="7">
    <source>
        <dbReference type="ARBA" id="ARBA00022782"/>
    </source>
</evidence>
<organism evidence="10 11">
    <name type="scientific">Hibiscus sabdariffa</name>
    <name type="common">roselle</name>
    <dbReference type="NCBI Taxonomy" id="183260"/>
    <lineage>
        <taxon>Eukaryota</taxon>
        <taxon>Viridiplantae</taxon>
        <taxon>Streptophyta</taxon>
        <taxon>Embryophyta</taxon>
        <taxon>Tracheophyta</taxon>
        <taxon>Spermatophyta</taxon>
        <taxon>Magnoliopsida</taxon>
        <taxon>eudicotyledons</taxon>
        <taxon>Gunneridae</taxon>
        <taxon>Pentapetalae</taxon>
        <taxon>rosids</taxon>
        <taxon>malvids</taxon>
        <taxon>Malvales</taxon>
        <taxon>Malvaceae</taxon>
        <taxon>Malvoideae</taxon>
        <taxon>Hibiscus</taxon>
    </lineage>
</organism>
<keyword evidence="8 9" id="KW-0339">Growth factor</keyword>
<evidence type="ECO:0000313" key="10">
    <source>
        <dbReference type="EMBL" id="KAK9043129.1"/>
    </source>
</evidence>
<comment type="subcellular location">
    <subcellularLocation>
        <location evidence="1 9">Secreted</location>
    </subcellularLocation>
</comment>
<proteinExistence type="inferred from homology"/>
<evidence type="ECO:0000256" key="6">
    <source>
        <dbReference type="ARBA" id="ARBA00022729"/>
    </source>
</evidence>
<keyword evidence="4 9" id="KW-0964">Secreted</keyword>
<comment type="similarity">
    <text evidence="2 9">Belongs to the phytosulfokine family.</text>
</comment>
<evidence type="ECO:0000256" key="9">
    <source>
        <dbReference type="RuleBase" id="RU368031"/>
    </source>
</evidence>
<dbReference type="PANTHER" id="PTHR33285:SF22">
    <property type="entry name" value="PHYTOSULFOKINES 6-RELATED"/>
    <property type="match status" value="1"/>
</dbReference>
<keyword evidence="6 9" id="KW-0732">Signal</keyword>
<dbReference type="Proteomes" id="UP001396334">
    <property type="component" value="Unassembled WGS sequence"/>
</dbReference>
<gene>
    <name evidence="10" type="ORF">V6N11_071480</name>
</gene>
<evidence type="ECO:0000256" key="1">
    <source>
        <dbReference type="ARBA" id="ARBA00004613"/>
    </source>
</evidence>
<keyword evidence="5 9" id="KW-0765">Sulfation</keyword>
<keyword evidence="11" id="KW-1185">Reference proteome</keyword>
<keyword evidence="7 9" id="KW-0221">Differentiation</keyword>
<dbReference type="PANTHER" id="PTHR33285">
    <property type="entry name" value="PHYTOSULFOKINES 3"/>
    <property type="match status" value="1"/>
</dbReference>
<protein>
    <recommendedName>
        <fullName evidence="9">Phytosulfokine</fullName>
    </recommendedName>
    <component>
        <recommendedName>
            <fullName evidence="9">Phytosulfokine-alpha</fullName>
            <shortName evidence="9">PSK-alpha</shortName>
            <shortName evidence="9">Phytosulfokine-a</shortName>
        </recommendedName>
    </component>
    <component>
        <recommendedName>
            <fullName evidence="9">Phytosulfokine-beta</fullName>
            <shortName evidence="9">PSK-beta</shortName>
            <shortName evidence="9">Phytosulfokine-b</shortName>
        </recommendedName>
    </component>
</protein>
<keyword evidence="3 9" id="KW-0217">Developmental protein</keyword>
<name>A0ABR2U0X8_9ROSI</name>
<comment type="function">
    <text evidence="9">Promotes plant cell differentiation, organogenesis and somatic embryogenesis as well as cell proliferation.</text>
</comment>
<evidence type="ECO:0000256" key="5">
    <source>
        <dbReference type="ARBA" id="ARBA00022641"/>
    </source>
</evidence>
<comment type="PTM">
    <text evidence="9">PSK-alpha is produced by endopeptidase digestion. PSK-beta is produced from PSK-alpha by exopeptidase digestion.</text>
</comment>
<accession>A0ABR2U0X8</accession>
<sequence length="75" mass="8531">MFMIIISSSRASARFLVNKQGEEEVELSETTDIELMNQLMGMEACDAGDDGCLKRRMMSEAHLDYIYTQGQQHKP</sequence>